<feature type="domain" description="Peptidase M48" evidence="13">
    <location>
        <begin position="147"/>
        <end position="335"/>
    </location>
</feature>
<evidence type="ECO:0000259" key="13">
    <source>
        <dbReference type="Pfam" id="PF01435"/>
    </source>
</evidence>
<dbReference type="Pfam" id="PF01435">
    <property type="entry name" value="Peptidase_M48"/>
    <property type="match status" value="1"/>
</dbReference>
<proteinExistence type="predicted"/>
<evidence type="ECO:0000256" key="5">
    <source>
        <dbReference type="ARBA" id="ARBA00022692"/>
    </source>
</evidence>
<keyword evidence="6" id="KW-0479">Metal-binding</keyword>
<sequence>MSANTQERRYRAMIERLAAEAKAAPQAYRTRVALLAGLGFGVLSLLVLLAVGLPVGLVIALLVTGRGIDGWALYVLLPQMVFAALVVRALWLRFEPIPGHRLRPEEAPELAEDIERLRLAAGAPELDEVIIDGDFNAGAASVPRLLGLAGHRHCLVIGLPLMRVLDRDELAAVIAHEFGHFSHGHGRFSGWIYRVRLSWLRLAHALAHGGNAMARPLLLFFRWYAPYFSAYSFVLAREDEYEADAVSTRLVGGEARVSALLRVAHAAQWLQRAFLPRMEARMRAQPQPAPAYHALLAAALREAPPLDVARLLASAERENDLEDTHPTLPQRVAAVGAPPALRPPGVPAVAMLGEALARIERSLDDAWRAEMRAPWTAAHAEAKADRERLDALERRSDWSIEERLEHARLVARLRPEFDAALLYERALELAPDNANAWFRAGVLRIEGDDAAGAAHLRRAMTLDAGAIRPVFEKLDAWGRDGTLSSAVADALATLRAEFADRAASLAARAGVDADDDLVAHDLDEAALAALRAALAPFGQIGAAWLARKRLDMAGEPAHYALLVRWQGSVASEAAGLKRVVDAVRLPGSVSVFTDTAHRDQARRVRAQCPDPVYRRGS</sequence>
<evidence type="ECO:0000256" key="4">
    <source>
        <dbReference type="ARBA" id="ARBA00022670"/>
    </source>
</evidence>
<comment type="caution">
    <text evidence="14">The sequence shown here is derived from an EMBL/GenBank/DDBJ whole genome shotgun (WGS) entry which is preliminary data.</text>
</comment>
<evidence type="ECO:0000256" key="2">
    <source>
        <dbReference type="ARBA" id="ARBA00004651"/>
    </source>
</evidence>
<evidence type="ECO:0000256" key="7">
    <source>
        <dbReference type="ARBA" id="ARBA00022801"/>
    </source>
</evidence>
<keyword evidence="4" id="KW-0645">Protease</keyword>
<name>A0ABP9AW65_9GAMM</name>
<dbReference type="PANTHER" id="PTHR43221">
    <property type="entry name" value="PROTEASE HTPX"/>
    <property type="match status" value="1"/>
</dbReference>
<protein>
    <recommendedName>
        <fullName evidence="13">Peptidase M48 domain-containing protein</fullName>
    </recommendedName>
</protein>
<keyword evidence="3" id="KW-1003">Cell membrane</keyword>
<dbReference type="InterPro" id="IPR050083">
    <property type="entry name" value="HtpX_protease"/>
</dbReference>
<dbReference type="PANTHER" id="PTHR43221:SF1">
    <property type="entry name" value="PROTEASE HTPX"/>
    <property type="match status" value="1"/>
</dbReference>
<evidence type="ECO:0000256" key="1">
    <source>
        <dbReference type="ARBA" id="ARBA00001947"/>
    </source>
</evidence>
<feature type="transmembrane region" description="Helical" evidence="12">
    <location>
        <begin position="71"/>
        <end position="91"/>
    </location>
</feature>
<evidence type="ECO:0000256" key="10">
    <source>
        <dbReference type="ARBA" id="ARBA00023049"/>
    </source>
</evidence>
<keyword evidence="10" id="KW-0482">Metalloprotease</keyword>
<dbReference type="CDD" id="cd07328">
    <property type="entry name" value="M48_Ste24p_like"/>
    <property type="match status" value="1"/>
</dbReference>
<dbReference type="Proteomes" id="UP001499959">
    <property type="component" value="Unassembled WGS sequence"/>
</dbReference>
<keyword evidence="8" id="KW-0862">Zinc</keyword>
<comment type="cofactor">
    <cofactor evidence="1">
        <name>Zn(2+)</name>
        <dbReference type="ChEBI" id="CHEBI:29105"/>
    </cofactor>
</comment>
<reference evidence="15" key="1">
    <citation type="journal article" date="2019" name="Int. J. Syst. Evol. Microbiol.">
        <title>The Global Catalogue of Microorganisms (GCM) 10K type strain sequencing project: providing services to taxonomists for standard genome sequencing and annotation.</title>
        <authorList>
            <consortium name="The Broad Institute Genomics Platform"/>
            <consortium name="The Broad Institute Genome Sequencing Center for Infectious Disease"/>
            <person name="Wu L."/>
            <person name="Ma J."/>
        </authorList>
    </citation>
    <scope>NUCLEOTIDE SEQUENCE [LARGE SCALE GENOMIC DNA]</scope>
    <source>
        <strain evidence="15">JCM 18204</strain>
    </source>
</reference>
<evidence type="ECO:0000256" key="9">
    <source>
        <dbReference type="ARBA" id="ARBA00022989"/>
    </source>
</evidence>
<comment type="subcellular location">
    <subcellularLocation>
        <location evidence="2">Cell membrane</location>
        <topology evidence="2">Multi-pass membrane protein</topology>
    </subcellularLocation>
</comment>
<dbReference type="EMBL" id="BAABJE010000002">
    <property type="protein sequence ID" value="GAA4786761.1"/>
    <property type="molecule type" value="Genomic_DNA"/>
</dbReference>
<organism evidence="14 15">
    <name type="scientific">Lysobacter hankyongensis</name>
    <dbReference type="NCBI Taxonomy" id="1176535"/>
    <lineage>
        <taxon>Bacteria</taxon>
        <taxon>Pseudomonadati</taxon>
        <taxon>Pseudomonadota</taxon>
        <taxon>Gammaproteobacteria</taxon>
        <taxon>Lysobacterales</taxon>
        <taxon>Lysobacteraceae</taxon>
        <taxon>Lysobacter</taxon>
    </lineage>
</organism>
<evidence type="ECO:0000313" key="15">
    <source>
        <dbReference type="Proteomes" id="UP001499959"/>
    </source>
</evidence>
<keyword evidence="9 12" id="KW-1133">Transmembrane helix</keyword>
<keyword evidence="5 12" id="KW-0812">Transmembrane</keyword>
<accession>A0ABP9AW65</accession>
<dbReference type="RefSeq" id="WP_345302169.1">
    <property type="nucleotide sequence ID" value="NZ_BAABJE010000002.1"/>
</dbReference>
<evidence type="ECO:0000256" key="11">
    <source>
        <dbReference type="ARBA" id="ARBA00023136"/>
    </source>
</evidence>
<keyword evidence="7" id="KW-0378">Hydrolase</keyword>
<evidence type="ECO:0000256" key="6">
    <source>
        <dbReference type="ARBA" id="ARBA00022723"/>
    </source>
</evidence>
<dbReference type="InterPro" id="IPR011990">
    <property type="entry name" value="TPR-like_helical_dom_sf"/>
</dbReference>
<keyword evidence="11 12" id="KW-0472">Membrane</keyword>
<keyword evidence="15" id="KW-1185">Reference proteome</keyword>
<dbReference type="InterPro" id="IPR001915">
    <property type="entry name" value="Peptidase_M48"/>
</dbReference>
<evidence type="ECO:0000256" key="8">
    <source>
        <dbReference type="ARBA" id="ARBA00022833"/>
    </source>
</evidence>
<dbReference type="SUPFAM" id="SSF48452">
    <property type="entry name" value="TPR-like"/>
    <property type="match status" value="1"/>
</dbReference>
<dbReference type="Gene3D" id="3.30.2010.10">
    <property type="entry name" value="Metalloproteases ('zincins'), catalytic domain"/>
    <property type="match status" value="1"/>
</dbReference>
<evidence type="ECO:0000256" key="12">
    <source>
        <dbReference type="SAM" id="Phobius"/>
    </source>
</evidence>
<evidence type="ECO:0000256" key="3">
    <source>
        <dbReference type="ARBA" id="ARBA00022475"/>
    </source>
</evidence>
<evidence type="ECO:0000313" key="14">
    <source>
        <dbReference type="EMBL" id="GAA4786761.1"/>
    </source>
</evidence>
<feature type="transmembrane region" description="Helical" evidence="12">
    <location>
        <begin position="32"/>
        <end position="65"/>
    </location>
</feature>
<gene>
    <name evidence="14" type="ORF">GCM10023307_09630</name>
</gene>